<accession>A0A7S4A7S6</accession>
<dbReference type="InterPro" id="IPR011990">
    <property type="entry name" value="TPR-like_helical_dom_sf"/>
</dbReference>
<dbReference type="Gene3D" id="1.25.40.10">
    <property type="entry name" value="Tetratricopeptide repeat domain"/>
    <property type="match status" value="1"/>
</dbReference>
<protein>
    <recommendedName>
        <fullName evidence="2">Tetratricopeptide repeat protein</fullName>
    </recommendedName>
</protein>
<organism evidence="1">
    <name type="scientific">Pelagomonas calceolata</name>
    <dbReference type="NCBI Taxonomy" id="35677"/>
    <lineage>
        <taxon>Eukaryota</taxon>
        <taxon>Sar</taxon>
        <taxon>Stramenopiles</taxon>
        <taxon>Ochrophyta</taxon>
        <taxon>Pelagophyceae</taxon>
        <taxon>Pelagomonadales</taxon>
        <taxon>Pelagomonadaceae</taxon>
        <taxon>Pelagomonas</taxon>
    </lineage>
</organism>
<gene>
    <name evidence="1" type="ORF">PCAL00307_LOCUS21676</name>
</gene>
<sequence>MAVRAGGLILEANREYAKGRFTEALPLYEEALCMELDSRTRFVVLRNQGRIFLTLANIDELSRAQRRADARRAWTEAIGIREGGVDRAAVALDCGLLCLEDGLLPRAARCFKACVEYDTAHTHVAKAAHERLGETSRLMGQAKGAPPKRIAA</sequence>
<evidence type="ECO:0008006" key="2">
    <source>
        <dbReference type="Google" id="ProtNLM"/>
    </source>
</evidence>
<proteinExistence type="predicted"/>
<evidence type="ECO:0000313" key="1">
    <source>
        <dbReference type="EMBL" id="CAE0706226.1"/>
    </source>
</evidence>
<dbReference type="AlphaFoldDB" id="A0A7S4A7S6"/>
<dbReference type="EMBL" id="HBIW01025125">
    <property type="protein sequence ID" value="CAE0706226.1"/>
    <property type="molecule type" value="Transcribed_RNA"/>
</dbReference>
<dbReference type="SUPFAM" id="SSF48452">
    <property type="entry name" value="TPR-like"/>
    <property type="match status" value="1"/>
</dbReference>
<reference evidence="1" key="1">
    <citation type="submission" date="2021-01" db="EMBL/GenBank/DDBJ databases">
        <authorList>
            <person name="Corre E."/>
            <person name="Pelletier E."/>
            <person name="Niang G."/>
            <person name="Scheremetjew M."/>
            <person name="Finn R."/>
            <person name="Kale V."/>
            <person name="Holt S."/>
            <person name="Cochrane G."/>
            <person name="Meng A."/>
            <person name="Brown T."/>
            <person name="Cohen L."/>
        </authorList>
    </citation>
    <scope>NUCLEOTIDE SEQUENCE</scope>
    <source>
        <strain evidence="1">CCMP1756</strain>
    </source>
</reference>
<name>A0A7S4A7S6_9STRA</name>